<dbReference type="InterPro" id="IPR041465">
    <property type="entry name" value="SfsA_N"/>
</dbReference>
<dbReference type="PANTHER" id="PTHR30545">
    <property type="entry name" value="SUGAR FERMENTATION STIMULATION PROTEIN A"/>
    <property type="match status" value="1"/>
</dbReference>
<evidence type="ECO:0000256" key="1">
    <source>
        <dbReference type="HAMAP-Rule" id="MF_00095"/>
    </source>
</evidence>
<accession>A0A5S9QCG2</accession>
<dbReference type="EMBL" id="CACSIO010000023">
    <property type="protein sequence ID" value="CAA0115061.1"/>
    <property type="molecule type" value="Genomic_DNA"/>
</dbReference>
<dbReference type="FunFam" id="3.40.1350.60:FF:000001">
    <property type="entry name" value="Sugar fermentation stimulation protein A"/>
    <property type="match status" value="1"/>
</dbReference>
<evidence type="ECO:0000313" key="4">
    <source>
        <dbReference type="EMBL" id="CAA0115061.1"/>
    </source>
</evidence>
<dbReference type="InterPro" id="IPR005224">
    <property type="entry name" value="SfsA"/>
</dbReference>
<proteinExistence type="inferred from homology"/>
<dbReference type="Pfam" id="PF17746">
    <property type="entry name" value="SfsA_N"/>
    <property type="match status" value="1"/>
</dbReference>
<dbReference type="FunFam" id="2.40.50.580:FF:000001">
    <property type="entry name" value="Sugar fermentation stimulation protein A"/>
    <property type="match status" value="1"/>
</dbReference>
<sequence length="240" mass="26447">MQFPTPLNKARLLKRYKRFLADVETTSGEQFTLHCPNTGAMTGCAEPGFDVWYSLSDNPKRKYPGTWELAIDDAGHSIVVNTQRANQVVKEALMESLIAELAQYPNTRAEVKYGEQNSRIDFLLSGPELPDCYVEVKSVTLLDSCMGYFPDAVSVRGQKHLDELVHCVAEGHRAVLLFGVMHSGINAVAPAAHIDARYAEKLHAAVAAGVEVLAYGCRIDEAGVTMDRPLTLELDHRKSS</sequence>
<feature type="domain" description="Sugar fermentation stimulation protein C-terminal" evidence="2">
    <location>
        <begin position="83"/>
        <end position="222"/>
    </location>
</feature>
<dbReference type="InterPro" id="IPR040452">
    <property type="entry name" value="SfsA_C"/>
</dbReference>
<dbReference type="Gene3D" id="3.40.1350.60">
    <property type="match status" value="1"/>
</dbReference>
<dbReference type="AlphaFoldDB" id="A0A5S9QCG2"/>
<dbReference type="Gene3D" id="2.40.50.580">
    <property type="match status" value="1"/>
</dbReference>
<keyword evidence="5" id="KW-1185">Reference proteome</keyword>
<dbReference type="NCBIfam" id="TIGR00230">
    <property type="entry name" value="sfsA"/>
    <property type="match status" value="1"/>
</dbReference>
<dbReference type="OrthoDB" id="9802365at2"/>
<name>A0A5S9QCG2_9GAMM</name>
<gene>
    <name evidence="1 4" type="primary">sfsA</name>
    <name evidence="4" type="ORF">OPDIPICF_01682</name>
</gene>
<dbReference type="Pfam" id="PF03749">
    <property type="entry name" value="SfsA"/>
    <property type="match status" value="1"/>
</dbReference>
<comment type="similarity">
    <text evidence="1">Belongs to the SfsA family.</text>
</comment>
<dbReference type="Proteomes" id="UP000441399">
    <property type="component" value="Unassembled WGS sequence"/>
</dbReference>
<dbReference type="GO" id="GO:0003677">
    <property type="term" value="F:DNA binding"/>
    <property type="evidence" value="ECO:0007669"/>
    <property type="project" value="InterPro"/>
</dbReference>
<evidence type="ECO:0000259" key="3">
    <source>
        <dbReference type="Pfam" id="PF17746"/>
    </source>
</evidence>
<organism evidence="4 5">
    <name type="scientific">BD1-7 clade bacterium</name>
    <dbReference type="NCBI Taxonomy" id="2029982"/>
    <lineage>
        <taxon>Bacteria</taxon>
        <taxon>Pseudomonadati</taxon>
        <taxon>Pseudomonadota</taxon>
        <taxon>Gammaproteobacteria</taxon>
        <taxon>Cellvibrionales</taxon>
        <taxon>Spongiibacteraceae</taxon>
        <taxon>BD1-7 clade</taxon>
    </lineage>
</organism>
<dbReference type="HAMAP" id="MF_00095">
    <property type="entry name" value="SfsA"/>
    <property type="match status" value="1"/>
</dbReference>
<dbReference type="PANTHER" id="PTHR30545:SF2">
    <property type="entry name" value="SUGAR FERMENTATION STIMULATION PROTEIN A"/>
    <property type="match status" value="1"/>
</dbReference>
<protein>
    <recommendedName>
        <fullName evidence="1">Sugar fermentation stimulation protein homolog</fullName>
    </recommendedName>
</protein>
<dbReference type="CDD" id="cd22359">
    <property type="entry name" value="SfsA-like_bacterial"/>
    <property type="match status" value="1"/>
</dbReference>
<evidence type="ECO:0000259" key="2">
    <source>
        <dbReference type="Pfam" id="PF03749"/>
    </source>
</evidence>
<evidence type="ECO:0000313" key="5">
    <source>
        <dbReference type="Proteomes" id="UP000441399"/>
    </source>
</evidence>
<reference evidence="4 5" key="1">
    <citation type="submission" date="2019-11" db="EMBL/GenBank/DDBJ databases">
        <authorList>
            <person name="Holert J."/>
        </authorList>
    </citation>
    <scope>NUCLEOTIDE SEQUENCE [LARGE SCALE GENOMIC DNA]</scope>
    <source>
        <strain evidence="4">SB11_3</strain>
    </source>
</reference>
<feature type="domain" description="SfsA N-terminal OB" evidence="3">
    <location>
        <begin position="13"/>
        <end position="79"/>
    </location>
</feature>